<evidence type="ECO:0000256" key="4">
    <source>
        <dbReference type="ARBA" id="ARBA00022989"/>
    </source>
</evidence>
<keyword evidence="3 7" id="KW-0812">Transmembrane</keyword>
<dbReference type="InterPro" id="IPR049453">
    <property type="entry name" value="Memb_transporter_dom"/>
</dbReference>
<feature type="transmembrane region" description="Helical" evidence="7">
    <location>
        <begin position="445"/>
        <end position="463"/>
    </location>
</feature>
<keyword evidence="4 7" id="KW-1133">Transmembrane helix</keyword>
<keyword evidence="2" id="KW-1003">Cell membrane</keyword>
<dbReference type="PANTHER" id="PTHR30509:SF9">
    <property type="entry name" value="MULTIDRUG RESISTANCE PROTEIN MDTO"/>
    <property type="match status" value="1"/>
</dbReference>
<evidence type="ECO:0000256" key="5">
    <source>
        <dbReference type="ARBA" id="ARBA00023136"/>
    </source>
</evidence>
<evidence type="ECO:0000256" key="6">
    <source>
        <dbReference type="ARBA" id="ARBA00043993"/>
    </source>
</evidence>
<protein>
    <submittedName>
        <fullName evidence="9">Membrane protein YccC</fullName>
    </submittedName>
</protein>
<evidence type="ECO:0000313" key="9">
    <source>
        <dbReference type="EMBL" id="MBE1485873.1"/>
    </source>
</evidence>
<evidence type="ECO:0000313" key="10">
    <source>
        <dbReference type="Proteomes" id="UP000649753"/>
    </source>
</evidence>
<feature type="transmembrane region" description="Helical" evidence="7">
    <location>
        <begin position="518"/>
        <end position="537"/>
    </location>
</feature>
<dbReference type="PANTHER" id="PTHR30509">
    <property type="entry name" value="P-HYDROXYBENZOIC ACID EFFLUX PUMP SUBUNIT-RELATED"/>
    <property type="match status" value="1"/>
</dbReference>
<accession>A0A927M5L2</accession>
<dbReference type="Proteomes" id="UP000649753">
    <property type="component" value="Unassembled WGS sequence"/>
</dbReference>
<feature type="transmembrane region" description="Helical" evidence="7">
    <location>
        <begin position="469"/>
        <end position="488"/>
    </location>
</feature>
<comment type="caution">
    <text evidence="9">The sequence shown here is derived from an EMBL/GenBank/DDBJ whole genome shotgun (WGS) entry which is preliminary data.</text>
</comment>
<dbReference type="Pfam" id="PF13515">
    <property type="entry name" value="FUSC_2"/>
    <property type="match status" value="1"/>
</dbReference>
<keyword evidence="10" id="KW-1185">Reference proteome</keyword>
<keyword evidence="5 7" id="KW-0472">Membrane</keyword>
<sequence>MTRVGFVNWLRRRDPGYRVLRRGARLSLVAAAGLFGGRYGLDDPLLGLYTLFGAIATGFISQLPGSPVQQARALLMALPAAWVLVAVGSFLAVDTWTAVAGMLLVGFVVPFAGVAGPRALGLATGLQLFYIAASFPPYAPGTLPSRLAGVTLGIALLIVAELVLWPDRAPPGYRERLAGVAAVLGRYLELAAELPAGGSVDHAELARRRADATRALEGIWLPNLPPAGRPASAAARDRALRHGDMLLRQVLDQTNRVCGVIGGLQDDELARLLRQVADIVRDAGRTLRGGAAPIGLEQLAGLETRIRETYERPTAAPAGEDGSAIPRLRLDAVVLHVADTTVAFGIAARLAVGLPPPGRSPKVLDRDEFWYARRSPFALYWWQFRYHLTTRSVYLQGAVRVALALGAARVIAGFLNLNHGFWVLLAILTLMRTSAVDTRTALRPVLLGTLLGAAVGSLLLTAARTPQVLLVALPVFIVLTFTVSPLLAPIWGQSLFTVLFILVFAQAGPASLQLAGARLLDVAIGATVGVLAGLLLWPKGGSGELRLAMARYLEVSAAAAQEATRLLTGRESRQDALTEARQASVLADASFFQYQMERHDPKLPPVNWQAALTAGNRLYLGAESRLHRGARARLPRVADAAGPLDEYTGRLRQRYGDLARQLRAGRLDQRAAPPPPPDDFPDRLRAALDGGESRAAALNLVDVEVWLTSAGDSLDLIQPARRTD</sequence>
<feature type="transmembrane region" description="Helical" evidence="7">
    <location>
        <begin position="73"/>
        <end position="92"/>
    </location>
</feature>
<evidence type="ECO:0000256" key="3">
    <source>
        <dbReference type="ARBA" id="ARBA00022692"/>
    </source>
</evidence>
<name>A0A927M5L2_9ACTN</name>
<feature type="domain" description="Integral membrane bound transporter" evidence="8">
    <location>
        <begin position="410"/>
        <end position="531"/>
    </location>
</feature>
<feature type="transmembrane region" description="Helical" evidence="7">
    <location>
        <begin position="45"/>
        <end position="61"/>
    </location>
</feature>
<evidence type="ECO:0000256" key="1">
    <source>
        <dbReference type="ARBA" id="ARBA00004651"/>
    </source>
</evidence>
<dbReference type="EMBL" id="JADBEB010000001">
    <property type="protein sequence ID" value="MBE1485873.1"/>
    <property type="molecule type" value="Genomic_DNA"/>
</dbReference>
<evidence type="ECO:0000256" key="7">
    <source>
        <dbReference type="SAM" id="Phobius"/>
    </source>
</evidence>
<organism evidence="9 10">
    <name type="scientific">Plantactinospora soyae</name>
    <dbReference type="NCBI Taxonomy" id="1544732"/>
    <lineage>
        <taxon>Bacteria</taxon>
        <taxon>Bacillati</taxon>
        <taxon>Actinomycetota</taxon>
        <taxon>Actinomycetes</taxon>
        <taxon>Micromonosporales</taxon>
        <taxon>Micromonosporaceae</taxon>
        <taxon>Plantactinospora</taxon>
    </lineage>
</organism>
<dbReference type="RefSeq" id="WP_192765996.1">
    <property type="nucleotide sequence ID" value="NZ_JADBEB010000001.1"/>
</dbReference>
<comment type="subcellular location">
    <subcellularLocation>
        <location evidence="1">Cell membrane</location>
        <topology evidence="1">Multi-pass membrane protein</topology>
    </subcellularLocation>
</comment>
<dbReference type="AlphaFoldDB" id="A0A927M5L2"/>
<evidence type="ECO:0000259" key="8">
    <source>
        <dbReference type="Pfam" id="PF13515"/>
    </source>
</evidence>
<feature type="transmembrane region" description="Helical" evidence="7">
    <location>
        <begin position="98"/>
        <end position="115"/>
    </location>
</feature>
<feature type="transmembrane region" description="Helical" evidence="7">
    <location>
        <begin position="495"/>
        <end position="512"/>
    </location>
</feature>
<evidence type="ECO:0000256" key="2">
    <source>
        <dbReference type="ARBA" id="ARBA00022475"/>
    </source>
</evidence>
<comment type="similarity">
    <text evidence="6">Belongs to the YccS/YhfK family.</text>
</comment>
<reference evidence="9" key="1">
    <citation type="submission" date="2020-10" db="EMBL/GenBank/DDBJ databases">
        <title>Sequencing the genomes of 1000 actinobacteria strains.</title>
        <authorList>
            <person name="Klenk H.-P."/>
        </authorList>
    </citation>
    <scope>NUCLEOTIDE SEQUENCE</scope>
    <source>
        <strain evidence="9">DSM 46832</strain>
    </source>
</reference>
<gene>
    <name evidence="9" type="ORF">H4W31_001511</name>
</gene>
<feature type="transmembrane region" description="Helical" evidence="7">
    <location>
        <begin position="145"/>
        <end position="165"/>
    </location>
</feature>
<proteinExistence type="inferred from homology"/>
<dbReference type="GO" id="GO:0005886">
    <property type="term" value="C:plasma membrane"/>
    <property type="evidence" value="ECO:0007669"/>
    <property type="project" value="UniProtKB-SubCell"/>
</dbReference>